<sequence>MSTTSKKTIGFIGLGNMGAHQASNLIKNGHKVIVYDTSSERMNLLLQKGAELASTPSEIAKRSEIIVTMLPASAHVKNVYLGQDGILSSVKPGTLLLDSSTIDPQTAREVADQAAKHQATLLDCPVSGGTGGAEAGTLTFMVGGKEKDFELAKPILSCMGKNIVHCGDVGTGQVAKVCNNLVLGISMVGVSEAMNLGVKLGMDPKKLAGIFNTSSARCWTSELYNPCPGVLENSPASRGYTGGFGSALMNKDLGLAVDSAKAIGENLYLGNVAHQFYTQMVNKGLGQKDFSAAYEFLQKTPSSK</sequence>
<feature type="domain" description="6-phosphogluconate dehydrogenase NADP-binding" evidence="12">
    <location>
        <begin position="8"/>
        <end position="167"/>
    </location>
</feature>
<dbReference type="EMBL" id="LODT01000047">
    <property type="protein sequence ID" value="KYQ88873.1"/>
    <property type="molecule type" value="Genomic_DNA"/>
</dbReference>
<evidence type="ECO:0000256" key="1">
    <source>
        <dbReference type="ARBA" id="ARBA00004173"/>
    </source>
</evidence>
<evidence type="ECO:0000256" key="9">
    <source>
        <dbReference type="ARBA" id="ARBA00023128"/>
    </source>
</evidence>
<keyword evidence="6" id="KW-0809">Transit peptide</keyword>
<evidence type="ECO:0000256" key="2">
    <source>
        <dbReference type="ARBA" id="ARBA00005109"/>
    </source>
</evidence>
<dbReference type="InterPro" id="IPR008927">
    <property type="entry name" value="6-PGluconate_DH-like_C_sf"/>
</dbReference>
<evidence type="ECO:0000256" key="8">
    <source>
        <dbReference type="ARBA" id="ARBA00023027"/>
    </source>
</evidence>
<comment type="similarity">
    <text evidence="3">Belongs to the HIBADH-related family. 3-hydroxyisobutyrate dehydrogenase subfamily.</text>
</comment>
<dbReference type="Gene3D" id="1.10.1040.10">
    <property type="entry name" value="N-(1-d-carboxylethyl)-l-norvaline Dehydrogenase, domain 2"/>
    <property type="match status" value="1"/>
</dbReference>
<keyword evidence="5" id="KW-0101">Branched-chain amino acid catabolism</keyword>
<dbReference type="InterPro" id="IPR013328">
    <property type="entry name" value="6PGD_dom2"/>
</dbReference>
<dbReference type="AlphaFoldDB" id="A0A151Z4H3"/>
<dbReference type="Pfam" id="PF03446">
    <property type="entry name" value="NAD_binding_2"/>
    <property type="match status" value="1"/>
</dbReference>
<evidence type="ECO:0000313" key="14">
    <source>
        <dbReference type="EMBL" id="KYQ88873.1"/>
    </source>
</evidence>
<dbReference type="GO" id="GO:0005739">
    <property type="term" value="C:mitochondrion"/>
    <property type="evidence" value="ECO:0007669"/>
    <property type="project" value="UniProtKB-SubCell"/>
</dbReference>
<evidence type="ECO:0000256" key="3">
    <source>
        <dbReference type="ARBA" id="ARBA00006013"/>
    </source>
</evidence>
<keyword evidence="8" id="KW-0520">NAD</keyword>
<dbReference type="FunFam" id="1.10.1040.10:FF:000006">
    <property type="entry name" value="3-hydroxyisobutyrate dehydrogenase"/>
    <property type="match status" value="1"/>
</dbReference>
<dbReference type="GO" id="GO:0008442">
    <property type="term" value="F:3-hydroxyisobutyrate dehydrogenase activity"/>
    <property type="evidence" value="ECO:0007669"/>
    <property type="project" value="UniProtKB-EC"/>
</dbReference>
<comment type="caution">
    <text evidence="14">The sequence shown here is derived from an EMBL/GenBank/DDBJ whole genome shotgun (WGS) entry which is preliminary data.</text>
</comment>
<dbReference type="InterPro" id="IPR036291">
    <property type="entry name" value="NAD(P)-bd_dom_sf"/>
</dbReference>
<name>A0A151Z4H3_TIELA</name>
<dbReference type="OMA" id="MGKKVWH"/>
<dbReference type="NCBIfam" id="TIGR01692">
    <property type="entry name" value="HIBADH"/>
    <property type="match status" value="1"/>
</dbReference>
<gene>
    <name evidence="14" type="ORF">DLAC_10681</name>
</gene>
<dbReference type="PANTHER" id="PTHR22981:SF7">
    <property type="entry name" value="3-HYDROXYISOBUTYRATE DEHYDROGENASE, MITOCHONDRIAL"/>
    <property type="match status" value="1"/>
</dbReference>
<keyword evidence="7" id="KW-0560">Oxidoreductase</keyword>
<evidence type="ECO:0000259" key="13">
    <source>
        <dbReference type="Pfam" id="PF14833"/>
    </source>
</evidence>
<feature type="domain" description="3-hydroxyisobutyrate dehydrogenase-like NAD-binding" evidence="13">
    <location>
        <begin position="170"/>
        <end position="296"/>
    </location>
</feature>
<evidence type="ECO:0000256" key="6">
    <source>
        <dbReference type="ARBA" id="ARBA00022946"/>
    </source>
</evidence>
<comment type="subcellular location">
    <subcellularLocation>
        <location evidence="1">Mitochondrion</location>
    </subcellularLocation>
</comment>
<dbReference type="STRING" id="361077.A0A151Z4H3"/>
<evidence type="ECO:0000256" key="4">
    <source>
        <dbReference type="ARBA" id="ARBA00012991"/>
    </source>
</evidence>
<comment type="catalytic activity">
    <reaction evidence="10">
        <text>3-hydroxy-2-methylpropanoate + NAD(+) = 2-methyl-3-oxopropanoate + NADH + H(+)</text>
        <dbReference type="Rhea" id="RHEA:17681"/>
        <dbReference type="ChEBI" id="CHEBI:11805"/>
        <dbReference type="ChEBI" id="CHEBI:15378"/>
        <dbReference type="ChEBI" id="CHEBI:57540"/>
        <dbReference type="ChEBI" id="CHEBI:57700"/>
        <dbReference type="ChEBI" id="CHEBI:57945"/>
        <dbReference type="EC" id="1.1.1.31"/>
    </reaction>
</comment>
<dbReference type="OrthoDB" id="435038at2759"/>
<evidence type="ECO:0000256" key="7">
    <source>
        <dbReference type="ARBA" id="ARBA00023002"/>
    </source>
</evidence>
<dbReference type="InterPro" id="IPR029154">
    <property type="entry name" value="HIBADH-like_NADP-bd"/>
</dbReference>
<evidence type="ECO:0000256" key="10">
    <source>
        <dbReference type="ARBA" id="ARBA00049197"/>
    </source>
</evidence>
<dbReference type="Proteomes" id="UP000076078">
    <property type="component" value="Unassembled WGS sequence"/>
</dbReference>
<dbReference type="FunCoup" id="A0A151Z4H3">
    <property type="interactions" value="407"/>
</dbReference>
<dbReference type="UniPathway" id="UPA00362"/>
<dbReference type="PIRSF" id="PIRSF000103">
    <property type="entry name" value="HIBADH"/>
    <property type="match status" value="1"/>
</dbReference>
<dbReference type="SUPFAM" id="SSF48179">
    <property type="entry name" value="6-phosphogluconate dehydrogenase C-terminal domain-like"/>
    <property type="match status" value="1"/>
</dbReference>
<evidence type="ECO:0000256" key="5">
    <source>
        <dbReference type="ARBA" id="ARBA00022456"/>
    </source>
</evidence>
<dbReference type="PANTHER" id="PTHR22981">
    <property type="entry name" value="3-HYDROXYISOBUTYRATE DEHYDROGENASE-RELATED"/>
    <property type="match status" value="1"/>
</dbReference>
<organism evidence="14 15">
    <name type="scientific">Tieghemostelium lacteum</name>
    <name type="common">Slime mold</name>
    <name type="synonym">Dictyostelium lacteum</name>
    <dbReference type="NCBI Taxonomy" id="361077"/>
    <lineage>
        <taxon>Eukaryota</taxon>
        <taxon>Amoebozoa</taxon>
        <taxon>Evosea</taxon>
        <taxon>Eumycetozoa</taxon>
        <taxon>Dictyostelia</taxon>
        <taxon>Dictyosteliales</taxon>
        <taxon>Raperosteliaceae</taxon>
        <taxon>Tieghemostelium</taxon>
    </lineage>
</organism>
<dbReference type="Gene3D" id="3.40.50.720">
    <property type="entry name" value="NAD(P)-binding Rossmann-like Domain"/>
    <property type="match status" value="1"/>
</dbReference>
<proteinExistence type="inferred from homology"/>
<dbReference type="GO" id="GO:0006574">
    <property type="term" value="P:L-valine catabolic process"/>
    <property type="evidence" value="ECO:0007669"/>
    <property type="project" value="UniProtKB-UniPathway"/>
</dbReference>
<dbReference type="GO" id="GO:0051287">
    <property type="term" value="F:NAD binding"/>
    <property type="evidence" value="ECO:0007669"/>
    <property type="project" value="InterPro"/>
</dbReference>
<evidence type="ECO:0000313" key="15">
    <source>
        <dbReference type="Proteomes" id="UP000076078"/>
    </source>
</evidence>
<reference evidence="14 15" key="1">
    <citation type="submission" date="2015-12" db="EMBL/GenBank/DDBJ databases">
        <title>Dictyostelia acquired genes for synthesis and detection of signals that induce cell-type specialization by lateral gene transfer from prokaryotes.</title>
        <authorList>
            <person name="Gloeckner G."/>
            <person name="Schaap P."/>
        </authorList>
    </citation>
    <scope>NUCLEOTIDE SEQUENCE [LARGE SCALE GENOMIC DNA]</scope>
    <source>
        <strain evidence="14 15">TK</strain>
    </source>
</reference>
<feature type="active site" evidence="11">
    <location>
        <position position="176"/>
    </location>
</feature>
<evidence type="ECO:0000256" key="11">
    <source>
        <dbReference type="PIRSR" id="PIRSR000103-1"/>
    </source>
</evidence>
<dbReference type="SUPFAM" id="SSF51735">
    <property type="entry name" value="NAD(P)-binding Rossmann-fold domains"/>
    <property type="match status" value="1"/>
</dbReference>
<keyword evidence="9" id="KW-0496">Mitochondrion</keyword>
<protein>
    <recommendedName>
        <fullName evidence="4">3-hydroxyisobutyrate dehydrogenase</fullName>
        <ecNumber evidence="4">1.1.1.31</ecNumber>
    </recommendedName>
</protein>
<dbReference type="InterPro" id="IPR011548">
    <property type="entry name" value="HIBADH"/>
</dbReference>
<dbReference type="GO" id="GO:0050661">
    <property type="term" value="F:NADP binding"/>
    <property type="evidence" value="ECO:0007669"/>
    <property type="project" value="InterPro"/>
</dbReference>
<keyword evidence="15" id="KW-1185">Reference proteome</keyword>
<dbReference type="EC" id="1.1.1.31" evidence="4"/>
<dbReference type="FunFam" id="3.40.50.720:FF:000119">
    <property type="entry name" value="3-hydroxyisobutyrate dehydrogenase"/>
    <property type="match status" value="1"/>
</dbReference>
<comment type="pathway">
    <text evidence="2">Amino-acid degradation; L-valine degradation.</text>
</comment>
<dbReference type="InterPro" id="IPR015815">
    <property type="entry name" value="HIBADH-related"/>
</dbReference>
<dbReference type="Pfam" id="PF14833">
    <property type="entry name" value="NAD_binding_11"/>
    <property type="match status" value="1"/>
</dbReference>
<evidence type="ECO:0000259" key="12">
    <source>
        <dbReference type="Pfam" id="PF03446"/>
    </source>
</evidence>
<accession>A0A151Z4H3</accession>
<dbReference type="InterPro" id="IPR006115">
    <property type="entry name" value="6PGDH_NADP-bd"/>
</dbReference>
<dbReference type="InParanoid" id="A0A151Z4H3"/>